<feature type="region of interest" description="Disordered" evidence="1">
    <location>
        <begin position="49"/>
        <end position="158"/>
    </location>
</feature>
<dbReference type="EMBL" id="BDIP01001527">
    <property type="protein sequence ID" value="GIQ84582.1"/>
    <property type="molecule type" value="Genomic_DNA"/>
</dbReference>
<reference evidence="3" key="1">
    <citation type="submission" date="2016-10" db="EMBL/GenBank/DDBJ databases">
        <authorList>
            <person name="Tanifuji G."/>
            <person name="Kume K."/>
            <person name="Nakayama T."/>
            <person name="Takabayashi S."/>
            <person name="Hashimoto T."/>
        </authorList>
    </citation>
    <scope>NUCLEOTIDE SEQUENCE</scope>
    <source>
        <strain evidence="3">NY0173</strain>
    </source>
</reference>
<evidence type="ECO:0000313" key="3">
    <source>
        <dbReference type="EMBL" id="GIQ86924.1"/>
    </source>
</evidence>
<evidence type="ECO:0000313" key="2">
    <source>
        <dbReference type="EMBL" id="GIQ84582.1"/>
    </source>
</evidence>
<evidence type="ECO:0000313" key="4">
    <source>
        <dbReference type="Proteomes" id="UP000265618"/>
    </source>
</evidence>
<feature type="compositionally biased region" description="Basic and acidic residues" evidence="1">
    <location>
        <begin position="607"/>
        <end position="617"/>
    </location>
</feature>
<feature type="region of interest" description="Disordered" evidence="1">
    <location>
        <begin position="1"/>
        <end position="22"/>
    </location>
</feature>
<feature type="compositionally biased region" description="Basic and acidic residues" evidence="1">
    <location>
        <begin position="474"/>
        <end position="488"/>
    </location>
</feature>
<feature type="compositionally biased region" description="Basic residues" evidence="1">
    <location>
        <begin position="445"/>
        <end position="456"/>
    </location>
</feature>
<feature type="compositionally biased region" description="Acidic residues" evidence="1">
    <location>
        <begin position="374"/>
        <end position="383"/>
    </location>
</feature>
<dbReference type="EMBL" id="BDIP01002854">
    <property type="protein sequence ID" value="GIQ86924.1"/>
    <property type="molecule type" value="Genomic_DNA"/>
</dbReference>
<feature type="non-terminal residue" evidence="3">
    <location>
        <position position="617"/>
    </location>
</feature>
<feature type="compositionally biased region" description="Basic and acidic residues" evidence="1">
    <location>
        <begin position="384"/>
        <end position="409"/>
    </location>
</feature>
<feature type="compositionally biased region" description="Acidic residues" evidence="1">
    <location>
        <begin position="125"/>
        <end position="134"/>
    </location>
</feature>
<sequence>KARLSAEHEAEVARVQRQNEEDLGRLKKELQTALDDTRAEIQREHAAEMEELRQDLERQRMLSKSAAESTIPKPRQGGSRKASPSGTQRQREREAEVEDSRTHPLASSVGRPALALHSHVHRDLSDEEEEEEEESHVQTNHRERERPRSARRSSLDVDAFSPAVRAQIQRERQRLRAARSLLVSKKHRLELRSEALRAARTHFRAEMASTKDAKRNGTPAERAEADHQLKSLREVRSQLEGDAKDVNAAVESHKKSSRWLERREQALDSAVSKALEEQEREREAVSLLPDVTPMSVSSFTVDSHRVPSRSERERERDLLHALGSVVVGGADSPSLMTFAPLTPESSVGTPLGSRPVSPPADPEVGAIWGMTQETEGDSAEEAEEAPREQKRERERERSRGSKKEKERESRRKSRRHAPPDTPVSEGTPSSQADSDVSATPQPSVRQRRAHHSRRRRYVESPPVSSSSVLSSSPTRDRDERRERRERDTHRHTHRRERERESGMHGMDTQPPQMQYPMPYPPGMMPYGMSGMGGPQVVYVMDSSMMGRSAAPAPARDERGSAIDVQGLLRRREAVSGVLARHADWLQSLRGSALPGMGYGTGPVVLPEETRPEEHRTE</sequence>
<feature type="compositionally biased region" description="Basic and acidic residues" evidence="1">
    <location>
        <begin position="49"/>
        <end position="60"/>
    </location>
</feature>
<feature type="compositionally biased region" description="Low complexity" evidence="1">
    <location>
        <begin position="459"/>
        <end position="473"/>
    </location>
</feature>
<feature type="compositionally biased region" description="Polar residues" evidence="1">
    <location>
        <begin position="424"/>
        <end position="444"/>
    </location>
</feature>
<name>A0A9K3GK68_9EUKA</name>
<dbReference type="AlphaFoldDB" id="A0A9K3GK68"/>
<proteinExistence type="predicted"/>
<protein>
    <submittedName>
        <fullName evidence="3">Uncharacterized protein</fullName>
    </submittedName>
</protein>
<feature type="compositionally biased region" description="Basic and acidic residues" evidence="1">
    <location>
        <begin position="89"/>
        <end position="102"/>
    </location>
</feature>
<evidence type="ECO:0000256" key="1">
    <source>
        <dbReference type="SAM" id="MobiDB-lite"/>
    </source>
</evidence>
<feature type="region of interest" description="Disordered" evidence="1">
    <location>
        <begin position="336"/>
        <end position="511"/>
    </location>
</feature>
<comment type="caution">
    <text evidence="3">The sequence shown here is derived from an EMBL/GenBank/DDBJ whole genome shotgun (WGS) entry which is preliminary data.</text>
</comment>
<gene>
    <name evidence="2" type="ORF">KIPB_006104</name>
    <name evidence="3" type="ORF">KIPB_008864</name>
</gene>
<feature type="region of interest" description="Disordered" evidence="1">
    <location>
        <begin position="207"/>
        <end position="228"/>
    </location>
</feature>
<accession>A0A9K3GK68</accession>
<reference evidence="3 4" key="2">
    <citation type="journal article" date="2018" name="PLoS ONE">
        <title>The draft genome of Kipferlia bialata reveals reductive genome evolution in fornicate parasites.</title>
        <authorList>
            <person name="Tanifuji G."/>
            <person name="Takabayashi S."/>
            <person name="Kume K."/>
            <person name="Takagi M."/>
            <person name="Nakayama T."/>
            <person name="Kamikawa R."/>
            <person name="Inagaki Y."/>
            <person name="Hashimoto T."/>
        </authorList>
    </citation>
    <scope>NUCLEOTIDE SEQUENCE [LARGE SCALE GENOMIC DNA]</scope>
    <source>
        <strain evidence="3">NY0173</strain>
    </source>
</reference>
<feature type="region of interest" description="Disordered" evidence="1">
    <location>
        <begin position="595"/>
        <end position="617"/>
    </location>
</feature>
<dbReference type="Proteomes" id="UP000265618">
    <property type="component" value="Unassembled WGS sequence"/>
</dbReference>
<keyword evidence="4" id="KW-1185">Reference proteome</keyword>
<organism evidence="3 4">
    <name type="scientific">Kipferlia bialata</name>
    <dbReference type="NCBI Taxonomy" id="797122"/>
    <lineage>
        <taxon>Eukaryota</taxon>
        <taxon>Metamonada</taxon>
        <taxon>Carpediemonas-like organisms</taxon>
        <taxon>Kipferlia</taxon>
    </lineage>
</organism>